<keyword evidence="5" id="KW-0539">Nucleus</keyword>
<dbReference type="InterPro" id="IPR002100">
    <property type="entry name" value="TF_MADSbox"/>
</dbReference>
<comment type="subcellular location">
    <subcellularLocation>
        <location evidence="1">Nucleus</location>
    </subcellularLocation>
</comment>
<feature type="compositionally biased region" description="Polar residues" evidence="7">
    <location>
        <begin position="581"/>
        <end position="590"/>
    </location>
</feature>
<dbReference type="PANTHER" id="PTHR11945:SF534">
    <property type="entry name" value="MYOCYTE-SPECIFIC ENHANCER FACTOR 2"/>
    <property type="match status" value="1"/>
</dbReference>
<evidence type="ECO:0000313" key="9">
    <source>
        <dbReference type="EMBL" id="GMM47582.1"/>
    </source>
</evidence>
<evidence type="ECO:0000256" key="7">
    <source>
        <dbReference type="SAM" id="MobiDB-lite"/>
    </source>
</evidence>
<feature type="compositionally biased region" description="Low complexity" evidence="7">
    <location>
        <begin position="484"/>
        <end position="513"/>
    </location>
</feature>
<feature type="compositionally biased region" description="Low complexity" evidence="7">
    <location>
        <begin position="545"/>
        <end position="580"/>
    </location>
</feature>
<dbReference type="GO" id="GO:0000981">
    <property type="term" value="F:DNA-binding transcription factor activity, RNA polymerase II-specific"/>
    <property type="evidence" value="ECO:0007669"/>
    <property type="project" value="TreeGrafter"/>
</dbReference>
<dbReference type="GO" id="GO:0000978">
    <property type="term" value="F:RNA polymerase II cis-regulatory region sequence-specific DNA binding"/>
    <property type="evidence" value="ECO:0007669"/>
    <property type="project" value="TreeGrafter"/>
</dbReference>
<dbReference type="PANTHER" id="PTHR11945">
    <property type="entry name" value="MADS BOX PROTEIN"/>
    <property type="match status" value="1"/>
</dbReference>
<feature type="compositionally biased region" description="Low complexity" evidence="7">
    <location>
        <begin position="450"/>
        <end position="474"/>
    </location>
</feature>
<feature type="region of interest" description="Disordered" evidence="7">
    <location>
        <begin position="443"/>
        <end position="528"/>
    </location>
</feature>
<sequence length="704" mass="78056">MGRRKIEIQPLTDDRNRTVTFTKRKAGLFKKAHELSVLCQVDVSVIIIGKKNKIYEYSSNHTNEILNEYKKNQKNIYEIKTPHNYGDYELKSRVGDHGEETHNSNRHDPIIYTHKHSSSVNNIQQRSSQSFKKGHSRSKSDNIQGGQFKQGLRKSNDNGIDDDDEDDDDDDSEDDEDDNNNNNDNETVSNTDISTNKHSLSDDIDQGPNKRIRINVDDASSASGMSPLLPKTPEMKSDNRTHTLVTPMYKRNRGSDSHNNDNKENKKDKENNANVKRPTLSLQIPQVEDDLSKSNPSTITAAESSNKSKDMSSGSSKNNVHFEESSDSINNENEKKGNDSIGSKENKITKEQINSLKNFTNNNKLLSSGYPFNSASGNPIISTPLASSFLKDRKNLYTPITTNFLNSLNNNVDTPTNQMSYFNFNGMSPTQLLTPMFPFPMSATNTSAPSNQLTDSSNNNSNTVNNTNSESSNNLGLGVVMSGNSMNNSNANNNSNTNMNNNPMNSNINTTPNGKSKSDSQFLPPMNSATSMYFPQIRMNISRTPSSLLNTTTSKSSLNLSNYNGRINNNNNTRLDTINNKESSVLNSSINKHERKDSNSSNNNNNNNNSNNNGKNNLTVKTDGTPVELPSLSTGELYSLPSRYVEFQSPNTLFSHDWQLNSDGTPIVSGAPPSVLTHTLSTGVKTKQSLKNELDEDINDTLEG</sequence>
<dbReference type="PRINTS" id="PR00404">
    <property type="entry name" value="MADSDOMAIN"/>
</dbReference>
<dbReference type="AlphaFoldDB" id="A0AAV5R8W0"/>
<keyword evidence="10" id="KW-1185">Reference proteome</keyword>
<evidence type="ECO:0000256" key="2">
    <source>
        <dbReference type="ARBA" id="ARBA00023015"/>
    </source>
</evidence>
<keyword evidence="3" id="KW-0238">DNA-binding</keyword>
<feature type="compositionally biased region" description="Polar residues" evidence="7">
    <location>
        <begin position="293"/>
        <end position="303"/>
    </location>
</feature>
<dbReference type="GO" id="GO:0046983">
    <property type="term" value="F:protein dimerization activity"/>
    <property type="evidence" value="ECO:0007669"/>
    <property type="project" value="InterPro"/>
</dbReference>
<evidence type="ECO:0000259" key="8">
    <source>
        <dbReference type="PROSITE" id="PS50066"/>
    </source>
</evidence>
<feature type="region of interest" description="Disordered" evidence="7">
    <location>
        <begin position="115"/>
        <end position="346"/>
    </location>
</feature>
<dbReference type="PROSITE" id="PS50066">
    <property type="entry name" value="MADS_BOX_2"/>
    <property type="match status" value="1"/>
</dbReference>
<feature type="compositionally biased region" description="Acidic residues" evidence="7">
    <location>
        <begin position="159"/>
        <end position="179"/>
    </location>
</feature>
<accession>A0AAV5R8W0</accession>
<dbReference type="PROSITE" id="PS00350">
    <property type="entry name" value="MADS_BOX_1"/>
    <property type="match status" value="1"/>
</dbReference>
<organism evidence="9 10">
    <name type="scientific">Pichia kluyveri</name>
    <name type="common">Yeast</name>
    <dbReference type="NCBI Taxonomy" id="36015"/>
    <lineage>
        <taxon>Eukaryota</taxon>
        <taxon>Fungi</taxon>
        <taxon>Dikarya</taxon>
        <taxon>Ascomycota</taxon>
        <taxon>Saccharomycotina</taxon>
        <taxon>Pichiomycetes</taxon>
        <taxon>Pichiales</taxon>
        <taxon>Pichiaceae</taxon>
        <taxon>Pichia</taxon>
    </lineage>
</organism>
<dbReference type="Pfam" id="PF00319">
    <property type="entry name" value="SRF-TF"/>
    <property type="match status" value="1"/>
</dbReference>
<dbReference type="CDD" id="cd00265">
    <property type="entry name" value="MADS_MEF2_like"/>
    <property type="match status" value="1"/>
</dbReference>
<feature type="compositionally biased region" description="Basic and acidic residues" evidence="7">
    <location>
        <begin position="332"/>
        <end position="346"/>
    </location>
</feature>
<gene>
    <name evidence="9" type="ORF">DAPK24_041800</name>
</gene>
<feature type="compositionally biased region" description="Low complexity" evidence="7">
    <location>
        <begin position="599"/>
        <end position="617"/>
    </location>
</feature>
<dbReference type="Proteomes" id="UP001378960">
    <property type="component" value="Unassembled WGS sequence"/>
</dbReference>
<dbReference type="SMART" id="SM00432">
    <property type="entry name" value="MADS"/>
    <property type="match status" value="1"/>
</dbReference>
<dbReference type="EMBL" id="BTGB01000009">
    <property type="protein sequence ID" value="GMM47582.1"/>
    <property type="molecule type" value="Genomic_DNA"/>
</dbReference>
<evidence type="ECO:0000256" key="4">
    <source>
        <dbReference type="ARBA" id="ARBA00023163"/>
    </source>
</evidence>
<protein>
    <submittedName>
        <fullName evidence="9">Rlm1 protein</fullName>
    </submittedName>
</protein>
<feature type="compositionally biased region" description="Polar residues" evidence="7">
    <location>
        <begin position="118"/>
        <end position="131"/>
    </location>
</feature>
<name>A0AAV5R8W0_PICKL</name>
<reference evidence="9 10" key="1">
    <citation type="journal article" date="2023" name="Elife">
        <title>Identification of key yeast species and microbe-microbe interactions impacting larval growth of Drosophila in the wild.</title>
        <authorList>
            <person name="Mure A."/>
            <person name="Sugiura Y."/>
            <person name="Maeda R."/>
            <person name="Honda K."/>
            <person name="Sakurai N."/>
            <person name="Takahashi Y."/>
            <person name="Watada M."/>
            <person name="Katoh T."/>
            <person name="Gotoh A."/>
            <person name="Gotoh Y."/>
            <person name="Taniguchi I."/>
            <person name="Nakamura K."/>
            <person name="Hayashi T."/>
            <person name="Katayama T."/>
            <person name="Uemura T."/>
            <person name="Hattori Y."/>
        </authorList>
    </citation>
    <scope>NUCLEOTIDE SEQUENCE [LARGE SCALE GENOMIC DNA]</scope>
    <source>
        <strain evidence="9 10">PK-24</strain>
    </source>
</reference>
<feature type="compositionally biased region" description="Polar residues" evidence="7">
    <location>
        <begin position="187"/>
        <end position="198"/>
    </location>
</feature>
<dbReference type="Gene3D" id="3.40.1810.10">
    <property type="entry name" value="Transcription factor, MADS-box"/>
    <property type="match status" value="1"/>
</dbReference>
<feature type="domain" description="MADS-box" evidence="8">
    <location>
        <begin position="1"/>
        <end position="61"/>
    </location>
</feature>
<keyword evidence="4" id="KW-0804">Transcription</keyword>
<dbReference type="GO" id="GO:0045944">
    <property type="term" value="P:positive regulation of transcription by RNA polymerase II"/>
    <property type="evidence" value="ECO:0007669"/>
    <property type="project" value="InterPro"/>
</dbReference>
<dbReference type="GO" id="GO:0005634">
    <property type="term" value="C:nucleus"/>
    <property type="evidence" value="ECO:0007669"/>
    <property type="project" value="UniProtKB-SubCell"/>
</dbReference>
<comment type="caution">
    <text evidence="9">The sequence shown here is derived from an EMBL/GenBank/DDBJ whole genome shotgun (WGS) entry which is preliminary data.</text>
</comment>
<dbReference type="InterPro" id="IPR036879">
    <property type="entry name" value="TF_MADSbox_sf"/>
</dbReference>
<proteinExistence type="inferred from homology"/>
<evidence type="ECO:0000256" key="3">
    <source>
        <dbReference type="ARBA" id="ARBA00023125"/>
    </source>
</evidence>
<feature type="compositionally biased region" description="Basic and acidic residues" evidence="7">
    <location>
        <begin position="253"/>
        <end position="271"/>
    </location>
</feature>
<evidence type="ECO:0000313" key="10">
    <source>
        <dbReference type="Proteomes" id="UP001378960"/>
    </source>
</evidence>
<dbReference type="SUPFAM" id="SSF55455">
    <property type="entry name" value="SRF-like"/>
    <property type="match status" value="1"/>
</dbReference>
<dbReference type="InterPro" id="IPR033896">
    <property type="entry name" value="MEF2-like_N"/>
</dbReference>
<evidence type="ECO:0000256" key="1">
    <source>
        <dbReference type="ARBA" id="ARBA00004123"/>
    </source>
</evidence>
<keyword evidence="2" id="KW-0805">Transcription regulation</keyword>
<feature type="region of interest" description="Disordered" evidence="7">
    <location>
        <begin position="545"/>
        <end position="625"/>
    </location>
</feature>
<comment type="similarity">
    <text evidence="6">Belongs to the MEF2 family.</text>
</comment>
<evidence type="ECO:0000256" key="6">
    <source>
        <dbReference type="ARBA" id="ARBA00025805"/>
    </source>
</evidence>
<evidence type="ECO:0000256" key="5">
    <source>
        <dbReference type="ARBA" id="ARBA00023242"/>
    </source>
</evidence>